<dbReference type="Pfam" id="PF00411">
    <property type="entry name" value="Ribosomal_S11"/>
    <property type="match status" value="1"/>
</dbReference>
<name>H8ZXG6_9EUGL</name>
<keyword evidence="4 7" id="KW-0689">Ribosomal protein</keyword>
<dbReference type="PANTHER" id="PTHR11759">
    <property type="entry name" value="40S RIBOSOMAL PROTEIN S14/30S RIBOSOMAL PROTEIN S11"/>
    <property type="match status" value="1"/>
</dbReference>
<dbReference type="InterPro" id="IPR001971">
    <property type="entry name" value="Ribosomal_uS11"/>
</dbReference>
<organism evidence="9">
    <name type="scientific">Eutreptia viridis</name>
    <dbReference type="NCBI Taxonomy" id="96908"/>
    <lineage>
        <taxon>Eukaryota</taxon>
        <taxon>Discoba</taxon>
        <taxon>Euglenozoa</taxon>
        <taxon>Euglenida</taxon>
        <taxon>Spirocuta</taxon>
        <taxon>Euglenophyceae</taxon>
        <taxon>Eutreptiales</taxon>
        <taxon>Eutreptiaceae</taxon>
        <taxon>Eutreptia</taxon>
    </lineage>
</organism>
<dbReference type="GO" id="GO:0003735">
    <property type="term" value="F:structural constituent of ribosome"/>
    <property type="evidence" value="ECO:0007669"/>
    <property type="project" value="InterPro"/>
</dbReference>
<reference evidence="9" key="2">
    <citation type="submission" date="2013-03" db="EMBL/GenBank/DDBJ databases">
        <authorList>
            <person name="Wiegert K.E."/>
            <person name="Bennett M.S."/>
            <person name="Triemer R.E."/>
        </authorList>
    </citation>
    <scope>NUCLEOTIDE SEQUENCE</scope>
</reference>
<keyword evidence="9" id="KW-0150">Chloroplast</keyword>
<dbReference type="InterPro" id="IPR036967">
    <property type="entry name" value="Ribosomal_uS11_sf"/>
</dbReference>
<comment type="similarity">
    <text evidence="1 7 8">Belongs to the universal ribosomal protein uS11 family.</text>
</comment>
<reference evidence="9" key="1">
    <citation type="journal article" date="2012" name="Protist">
        <title>Evolution of the chloroplast genome in photosynthetic euglenoids: a comparison of Eutreptia viridis and Euglena gracilis (Euglenophyta).</title>
        <authorList>
            <person name="Wiegert K.E."/>
            <person name="Bennett M.S."/>
            <person name="Triemer R.E."/>
        </authorList>
    </citation>
    <scope>NUCLEOTIDE SEQUENCE</scope>
</reference>
<dbReference type="GO" id="GO:1990904">
    <property type="term" value="C:ribonucleoprotein complex"/>
    <property type="evidence" value="ECO:0007669"/>
    <property type="project" value="UniProtKB-KW"/>
</dbReference>
<dbReference type="SUPFAM" id="SSF53137">
    <property type="entry name" value="Translational machinery components"/>
    <property type="match status" value="1"/>
</dbReference>
<evidence type="ECO:0000256" key="2">
    <source>
        <dbReference type="ARBA" id="ARBA00022730"/>
    </source>
</evidence>
<dbReference type="GO" id="GO:0009507">
    <property type="term" value="C:chloroplast"/>
    <property type="evidence" value="ECO:0007669"/>
    <property type="project" value="UniProtKB-SubCell"/>
</dbReference>
<dbReference type="Gene3D" id="3.30.420.80">
    <property type="entry name" value="Ribosomal protein S11"/>
    <property type="match status" value="1"/>
</dbReference>
<evidence type="ECO:0000256" key="4">
    <source>
        <dbReference type="ARBA" id="ARBA00022980"/>
    </source>
</evidence>
<geneLocation type="chloroplast" evidence="9"/>
<keyword evidence="3 7" id="KW-0694">RNA-binding</keyword>
<dbReference type="NCBIfam" id="TIGR03632">
    <property type="entry name" value="uS11_bact"/>
    <property type="match status" value="1"/>
</dbReference>
<dbReference type="PIRSF" id="PIRSF002131">
    <property type="entry name" value="Ribosomal_S11"/>
    <property type="match status" value="1"/>
</dbReference>
<gene>
    <name evidence="7 9" type="primary">rps11</name>
</gene>
<dbReference type="PROSITE" id="PS00054">
    <property type="entry name" value="RIBOSOMAL_S11"/>
    <property type="match status" value="1"/>
</dbReference>
<dbReference type="AlphaFoldDB" id="H8ZXG6"/>
<evidence type="ECO:0000313" key="9">
    <source>
        <dbReference type="EMBL" id="AEQ94240.1"/>
    </source>
</evidence>
<accession>H8ZXG6</accession>
<dbReference type="NCBIfam" id="NF003698">
    <property type="entry name" value="PRK05309.1"/>
    <property type="match status" value="1"/>
</dbReference>
<dbReference type="GO" id="GO:0006412">
    <property type="term" value="P:translation"/>
    <property type="evidence" value="ECO:0007669"/>
    <property type="project" value="UniProtKB-UniRule"/>
</dbReference>
<evidence type="ECO:0000256" key="5">
    <source>
        <dbReference type="ARBA" id="ARBA00023274"/>
    </source>
</evidence>
<dbReference type="EMBL" id="JN643723">
    <property type="protein sequence ID" value="AEQ94240.1"/>
    <property type="molecule type" value="Genomic_DNA"/>
</dbReference>
<dbReference type="InterPro" id="IPR018102">
    <property type="entry name" value="Ribosomal_uS11_CS"/>
</dbReference>
<dbReference type="GO" id="GO:0019843">
    <property type="term" value="F:rRNA binding"/>
    <property type="evidence" value="ECO:0007669"/>
    <property type="project" value="UniProtKB-UniRule"/>
</dbReference>
<comment type="subcellular location">
    <subcellularLocation>
        <location evidence="7">Plastid</location>
        <location evidence="7">Chloroplast</location>
    </subcellularLocation>
</comment>
<proteinExistence type="inferred from homology"/>
<comment type="subunit">
    <text evidence="7">Part of the 30S ribosomal subunit.</text>
</comment>
<evidence type="ECO:0000256" key="8">
    <source>
        <dbReference type="RuleBase" id="RU003629"/>
    </source>
</evidence>
<dbReference type="FunFam" id="3.30.420.80:FF:000010">
    <property type="entry name" value="30S ribosomal protein S11"/>
    <property type="match status" value="1"/>
</dbReference>
<evidence type="ECO:0000256" key="1">
    <source>
        <dbReference type="ARBA" id="ARBA00006194"/>
    </source>
</evidence>
<evidence type="ECO:0000256" key="6">
    <source>
        <dbReference type="ARBA" id="ARBA00035260"/>
    </source>
</evidence>
<evidence type="ECO:0000256" key="3">
    <source>
        <dbReference type="ARBA" id="ARBA00022884"/>
    </source>
</evidence>
<dbReference type="HAMAP" id="MF_01310">
    <property type="entry name" value="Ribosomal_uS11"/>
    <property type="match status" value="1"/>
</dbReference>
<evidence type="ECO:0000256" key="7">
    <source>
        <dbReference type="HAMAP-Rule" id="MF_01310"/>
    </source>
</evidence>
<dbReference type="InterPro" id="IPR019981">
    <property type="entry name" value="Ribosomal_uS11_bac-type"/>
</dbReference>
<protein>
    <recommendedName>
        <fullName evidence="6 7">Small ribosomal subunit protein uS11c</fullName>
    </recommendedName>
</protein>
<keyword evidence="9" id="KW-0934">Plastid</keyword>
<keyword evidence="2 7" id="KW-0699">rRNA-binding</keyword>
<dbReference type="GO" id="GO:0005840">
    <property type="term" value="C:ribosome"/>
    <property type="evidence" value="ECO:0007669"/>
    <property type="project" value="UniProtKB-KW"/>
</dbReference>
<sequence length="120" mass="13080">MNLKRKISRGIVHIKATFNNTLICITNNKNEVITWSSSGVNGFKGSRKSTAFAAQITAESVSKKAIENGLRQVEIIISGPGTGREAAIRAIQMAGLSIMIIRDITPVPHNGCRPPKRRRV</sequence>
<keyword evidence="5 7" id="KW-0687">Ribonucleoprotein</keyword>